<comment type="caution">
    <text evidence="2">The sequence shown here is derived from an EMBL/GenBank/DDBJ whole genome shotgun (WGS) entry which is preliminary data.</text>
</comment>
<reference evidence="2" key="1">
    <citation type="submission" date="2022-10" db="EMBL/GenBank/DDBJ databases">
        <title>Tapping the CABI collections for fungal endophytes: first genome assemblies for Collariella, Neodidymelliopsis, Ascochyta clinopodiicola, Didymella pomorum, Didymosphaeria variabile, Neocosmospora piperis and Neocucurbitaria cava.</title>
        <authorList>
            <person name="Hill R."/>
        </authorList>
    </citation>
    <scope>NUCLEOTIDE SEQUENCE</scope>
    <source>
        <strain evidence="2">IMI 355091</strain>
    </source>
</reference>
<evidence type="ECO:0000256" key="1">
    <source>
        <dbReference type="SAM" id="SignalP"/>
    </source>
</evidence>
<dbReference type="EMBL" id="JAPEVA010000043">
    <property type="protein sequence ID" value="KAJ4404389.1"/>
    <property type="molecule type" value="Genomic_DNA"/>
</dbReference>
<feature type="chain" id="PRO_5040837672" description="RxLR effector protein" evidence="1">
    <location>
        <begin position="19"/>
        <end position="139"/>
    </location>
</feature>
<gene>
    <name evidence="2" type="ORF">N0V91_005910</name>
</gene>
<organism evidence="2 3">
    <name type="scientific">Didymella pomorum</name>
    <dbReference type="NCBI Taxonomy" id="749634"/>
    <lineage>
        <taxon>Eukaryota</taxon>
        <taxon>Fungi</taxon>
        <taxon>Dikarya</taxon>
        <taxon>Ascomycota</taxon>
        <taxon>Pezizomycotina</taxon>
        <taxon>Dothideomycetes</taxon>
        <taxon>Pleosporomycetidae</taxon>
        <taxon>Pleosporales</taxon>
        <taxon>Pleosporineae</taxon>
        <taxon>Didymellaceae</taxon>
        <taxon>Didymella</taxon>
    </lineage>
</organism>
<evidence type="ECO:0000313" key="3">
    <source>
        <dbReference type="Proteomes" id="UP001140510"/>
    </source>
</evidence>
<dbReference type="AlphaFoldDB" id="A0A9W8ZFR1"/>
<protein>
    <recommendedName>
        <fullName evidence="4">RxLR effector protein</fullName>
    </recommendedName>
</protein>
<evidence type="ECO:0000313" key="2">
    <source>
        <dbReference type="EMBL" id="KAJ4404389.1"/>
    </source>
</evidence>
<evidence type="ECO:0008006" key="4">
    <source>
        <dbReference type="Google" id="ProtNLM"/>
    </source>
</evidence>
<accession>A0A9W8ZFR1</accession>
<keyword evidence="1" id="KW-0732">Signal</keyword>
<dbReference type="Proteomes" id="UP001140510">
    <property type="component" value="Unassembled WGS sequence"/>
</dbReference>
<sequence length="139" mass="14920">MKLTTAIATLSLIALASSNPINSPALGNGTVNVLVDESSHFSIGKRTVPIEHLNDPAVGKAVDDDDDYAYARKLWTRADEGHGGELIRRLASGELTRRFAGGESVRRLALRTGVQQYEKVNCLGFTLLVVSCALIAARN</sequence>
<name>A0A9W8ZFR1_9PLEO</name>
<proteinExistence type="predicted"/>
<keyword evidence="3" id="KW-1185">Reference proteome</keyword>
<dbReference type="OrthoDB" id="10460315at2759"/>
<feature type="signal peptide" evidence="1">
    <location>
        <begin position="1"/>
        <end position="18"/>
    </location>
</feature>